<feature type="region of interest" description="Disordered" evidence="1">
    <location>
        <begin position="86"/>
        <end position="241"/>
    </location>
</feature>
<dbReference type="Proteomes" id="UP001633002">
    <property type="component" value="Unassembled WGS sequence"/>
</dbReference>
<dbReference type="AlphaFoldDB" id="A0ABD3I2W8"/>
<feature type="compositionally biased region" description="Basic and acidic residues" evidence="1">
    <location>
        <begin position="171"/>
        <end position="239"/>
    </location>
</feature>
<evidence type="ECO:0000256" key="1">
    <source>
        <dbReference type="SAM" id="MobiDB-lite"/>
    </source>
</evidence>
<evidence type="ECO:0000313" key="2">
    <source>
        <dbReference type="EMBL" id="KAL3698042.1"/>
    </source>
</evidence>
<keyword evidence="3" id="KW-1185">Reference proteome</keyword>
<reference evidence="2 3" key="1">
    <citation type="submission" date="2024-09" db="EMBL/GenBank/DDBJ databases">
        <title>Chromosome-scale assembly of Riccia sorocarpa.</title>
        <authorList>
            <person name="Paukszto L."/>
        </authorList>
    </citation>
    <scope>NUCLEOTIDE SEQUENCE [LARGE SCALE GENOMIC DNA]</scope>
    <source>
        <strain evidence="2">LP-2024</strain>
        <tissue evidence="2">Aerial parts of the thallus</tissue>
    </source>
</reference>
<organism evidence="2 3">
    <name type="scientific">Riccia sorocarpa</name>
    <dbReference type="NCBI Taxonomy" id="122646"/>
    <lineage>
        <taxon>Eukaryota</taxon>
        <taxon>Viridiplantae</taxon>
        <taxon>Streptophyta</taxon>
        <taxon>Embryophyta</taxon>
        <taxon>Marchantiophyta</taxon>
        <taxon>Marchantiopsida</taxon>
        <taxon>Marchantiidae</taxon>
        <taxon>Marchantiales</taxon>
        <taxon>Ricciaceae</taxon>
        <taxon>Riccia</taxon>
    </lineage>
</organism>
<dbReference type="GO" id="GO:0016071">
    <property type="term" value="P:mRNA metabolic process"/>
    <property type="evidence" value="ECO:0007669"/>
    <property type="project" value="UniProtKB-ARBA"/>
</dbReference>
<dbReference type="PANTHER" id="PTHR35306:SF1">
    <property type="entry name" value="VQ DOMAIN-CONTAINING PROTEIN"/>
    <property type="match status" value="1"/>
</dbReference>
<feature type="compositionally biased region" description="Basic and acidic residues" evidence="1">
    <location>
        <begin position="344"/>
        <end position="359"/>
    </location>
</feature>
<dbReference type="PANTHER" id="PTHR35306">
    <property type="entry name" value="BNAA03G57290D PROTEIN"/>
    <property type="match status" value="1"/>
</dbReference>
<feature type="region of interest" description="Disordered" evidence="1">
    <location>
        <begin position="270"/>
        <end position="403"/>
    </location>
</feature>
<gene>
    <name evidence="2" type="ORF">R1sor_012118</name>
</gene>
<feature type="compositionally biased region" description="Polar residues" evidence="1">
    <location>
        <begin position="360"/>
        <end position="369"/>
    </location>
</feature>
<dbReference type="Pfam" id="PF15365">
    <property type="entry name" value="PNRC"/>
    <property type="match status" value="1"/>
</dbReference>
<feature type="compositionally biased region" description="Low complexity" evidence="1">
    <location>
        <begin position="88"/>
        <end position="100"/>
    </location>
</feature>
<sequence>METAVLHPQDHLAQERYGYHSRMMSGMIYPLGGLPRTRRKVKTPSQVFAASIQSDNVRVSSNQNVHAVDTSNGPSELTFGALRGARFSSSPSSRHSSGLSAPQYRLLTTTPSSHGFTKSESARSEATSPVKPKQHAAGSPFSSSLAFNGGSSGPAPVARTRSDGELLSFKKGGEVDKTADRRRSSFEKNSDNNKNGYERKATEKMMVEKVEKPIERRKSFEKKPTEKKAAVYKNQDDKPVSAPKKGVITILQRPQTKEAAVENLAKITGIPVESLQGGLKPNRTPQPQSSEVPRKDVDLGLYAVSTEDVQEVVGSPKGSESGSSYTSKGRPGSPKGGNGKKKSARADNNRASGFREKMGRTSSGGNSAYSARVYVEKEEKSKREDREVSPVSSESSREDSGATKTFLLSPGLLNLSPEDYSAAQSLSSSSVQLKKSSARSIISTTTEGVLVHKAHDEQVVKHASPRSDNSSREMHRRSESCDVFCLPSSPPTAAAERWAGPAYTNSPPPSNLPFPTFPTQRPKSSLLGMSLVGLVDPLVPDVVPVKASSAPSSPTRVTSVFFSERRTESRVDSKGLAARVDPSSATKDLRRILNLDIECASGGEAEVSPVLVNGFLLTSSLQVEEQLSATQISRRDEMLACLRNSPEDAREVSATGDRSLEEICRRFIDACVGRIMAQASADLRVGIEEQWLLFPE</sequence>
<evidence type="ECO:0000313" key="3">
    <source>
        <dbReference type="Proteomes" id="UP001633002"/>
    </source>
</evidence>
<dbReference type="InterPro" id="IPR028322">
    <property type="entry name" value="PNRC-like_rgn"/>
</dbReference>
<accession>A0ABD3I2W8</accession>
<proteinExistence type="predicted"/>
<feature type="compositionally biased region" description="Basic and acidic residues" evidence="1">
    <location>
        <begin position="374"/>
        <end position="388"/>
    </location>
</feature>
<dbReference type="EMBL" id="JBJQOH010000002">
    <property type="protein sequence ID" value="KAL3698042.1"/>
    <property type="molecule type" value="Genomic_DNA"/>
</dbReference>
<feature type="compositionally biased region" description="Polar residues" evidence="1">
    <location>
        <begin position="106"/>
        <end position="127"/>
    </location>
</feature>
<name>A0ABD3I2W8_9MARC</name>
<protein>
    <submittedName>
        <fullName evidence="2">Uncharacterized protein</fullName>
    </submittedName>
</protein>
<comment type="caution">
    <text evidence="2">The sequence shown here is derived from an EMBL/GenBank/DDBJ whole genome shotgun (WGS) entry which is preliminary data.</text>
</comment>